<dbReference type="InterPro" id="IPR000408">
    <property type="entry name" value="Reg_chr_condens"/>
</dbReference>
<evidence type="ECO:0000313" key="4">
    <source>
        <dbReference type="Proteomes" id="UP001189429"/>
    </source>
</evidence>
<dbReference type="PANTHER" id="PTHR45622">
    <property type="entry name" value="UBIQUITIN-PROTEIN LIGASE E3A-RELATED"/>
    <property type="match status" value="1"/>
</dbReference>
<dbReference type="PANTHER" id="PTHR45622:SF58">
    <property type="entry name" value="REGULATOR OF CHROMOSOME CONDENSATION DOMAIN-CONTAINING PROTEIN"/>
    <property type="match status" value="1"/>
</dbReference>
<feature type="repeat" description="RCC1" evidence="2">
    <location>
        <begin position="140"/>
        <end position="189"/>
    </location>
</feature>
<dbReference type="SUPFAM" id="SSF50985">
    <property type="entry name" value="RCC1/BLIP-II"/>
    <property type="match status" value="2"/>
</dbReference>
<gene>
    <name evidence="3" type="ORF">PCOR1329_LOCUS78184</name>
</gene>
<feature type="repeat" description="RCC1" evidence="2">
    <location>
        <begin position="84"/>
        <end position="139"/>
    </location>
</feature>
<evidence type="ECO:0000256" key="2">
    <source>
        <dbReference type="PROSITE-ProRule" id="PRU00235"/>
    </source>
</evidence>
<dbReference type="Proteomes" id="UP001189429">
    <property type="component" value="Unassembled WGS sequence"/>
</dbReference>
<dbReference type="Gene3D" id="2.130.10.30">
    <property type="entry name" value="Regulator of chromosome condensation 1/beta-lactamase-inhibitor protein II"/>
    <property type="match status" value="2"/>
</dbReference>
<reference evidence="3" key="1">
    <citation type="submission" date="2023-10" db="EMBL/GenBank/DDBJ databases">
        <authorList>
            <person name="Chen Y."/>
            <person name="Shah S."/>
            <person name="Dougan E. K."/>
            <person name="Thang M."/>
            <person name="Chan C."/>
        </authorList>
    </citation>
    <scope>NUCLEOTIDE SEQUENCE [LARGE SCALE GENOMIC DNA]</scope>
</reference>
<dbReference type="PROSITE" id="PS50012">
    <property type="entry name" value="RCC1_3"/>
    <property type="match status" value="4"/>
</dbReference>
<proteinExistence type="predicted"/>
<feature type="repeat" description="RCC1" evidence="2">
    <location>
        <begin position="322"/>
        <end position="379"/>
    </location>
</feature>
<accession>A0ABN9XRG0</accession>
<organism evidence="3 4">
    <name type="scientific">Prorocentrum cordatum</name>
    <dbReference type="NCBI Taxonomy" id="2364126"/>
    <lineage>
        <taxon>Eukaryota</taxon>
        <taxon>Sar</taxon>
        <taxon>Alveolata</taxon>
        <taxon>Dinophyceae</taxon>
        <taxon>Prorocentrales</taxon>
        <taxon>Prorocentraceae</taxon>
        <taxon>Prorocentrum</taxon>
    </lineage>
</organism>
<name>A0ABN9XRG0_9DINO</name>
<keyword evidence="4" id="KW-1185">Reference proteome</keyword>
<dbReference type="Pfam" id="PF00415">
    <property type="entry name" value="RCC1"/>
    <property type="match status" value="2"/>
</dbReference>
<protein>
    <submittedName>
        <fullName evidence="3">Uncharacterized protein</fullName>
    </submittedName>
</protein>
<dbReference type="InterPro" id="IPR009091">
    <property type="entry name" value="RCC1/BLIP-II"/>
</dbReference>
<sequence length="478" mass="49823">MGAELQCMPCDTFWPPADPKPGVGATVVAYADGAGTASGSSLWHWGTRCGRIVTPPMEAPRGLRGSVQCAAMGASFAVAVRSDGAVVSWGCSRHGALGLGAGRLCVRALAPGTVRPAARGEPIVAVSAGLRHVLALTGSGRLLAWGGNAAGQLGVGDGKPRFRPALVEGLQELVQAVASRNMSFAVSGRGQVFAWGDNAGDALALGSGNQCELSPSLMSSLGSTAVSRLEVTGGSGAAEKEHLVIAHAGAPWKEVSGANLKESDAEFRIDMGFWLWGTWGTRHFAAPCRPWVRGRPESAREEQKLRKVVAAGEYFVVLMEDGCLFAWGRSEEGCLGLGDRMVSSVALPLVLPPGPEGAEAGCAVDLQHGRRHLLALSEHGRVYSWGDGRLGQLGLTCTRPAFEPTLVSELASHRVSQILAVRDASYALADCGSVFAWGDNADDALGLPKGEGFGLRTVLAPVKMAGFRGGRITRLEVQ</sequence>
<keyword evidence="1" id="KW-0677">Repeat</keyword>
<feature type="repeat" description="RCC1" evidence="2">
    <location>
        <begin position="380"/>
        <end position="431"/>
    </location>
</feature>
<evidence type="ECO:0000256" key="1">
    <source>
        <dbReference type="ARBA" id="ARBA00022737"/>
    </source>
</evidence>
<dbReference type="InterPro" id="IPR051709">
    <property type="entry name" value="Ub-ligase/GTPase-reg"/>
</dbReference>
<dbReference type="PRINTS" id="PR00633">
    <property type="entry name" value="RCCNDNSATION"/>
</dbReference>
<evidence type="ECO:0000313" key="3">
    <source>
        <dbReference type="EMBL" id="CAK0901105.1"/>
    </source>
</evidence>
<comment type="caution">
    <text evidence="3">The sequence shown here is derived from an EMBL/GenBank/DDBJ whole genome shotgun (WGS) entry which is preliminary data.</text>
</comment>
<dbReference type="EMBL" id="CAUYUJ010020882">
    <property type="protein sequence ID" value="CAK0901105.1"/>
    <property type="molecule type" value="Genomic_DNA"/>
</dbReference>
<dbReference type="Pfam" id="PF13540">
    <property type="entry name" value="RCC1_2"/>
    <property type="match status" value="1"/>
</dbReference>